<dbReference type="EMBL" id="AP010656">
    <property type="protein sequence ID" value="BAG83974.1"/>
    <property type="molecule type" value="Genomic_DNA"/>
</dbReference>
<comment type="caution">
    <text evidence="10">Lacks conserved residue(s) required for the propagation of feature annotation.</text>
</comment>
<dbReference type="OrthoDB" id="9808936at2"/>
<feature type="domain" description="Glycosyltransferase family 28 N-terminal" evidence="11">
    <location>
        <begin position="3"/>
        <end position="142"/>
    </location>
</feature>
<dbReference type="STRING" id="511995.CFPG_711"/>
<keyword evidence="10" id="KW-0997">Cell inner membrane</keyword>
<dbReference type="AlphaFoldDB" id="B6YS02"/>
<feature type="binding site" evidence="10">
    <location>
        <position position="197"/>
    </location>
    <ligand>
        <name>UDP-N-acetyl-alpha-D-glucosamine</name>
        <dbReference type="ChEBI" id="CHEBI:57705"/>
    </ligand>
</feature>
<dbReference type="GO" id="GO:0051991">
    <property type="term" value="F:UDP-N-acetyl-D-glucosamine:N-acetylmuramoyl-L-alanyl-D-glutamyl-meso-2,6-diaminopimelyl-D-alanyl-D-alanine-diphosphoundecaprenol 4-beta-N-acetylglucosaminlytransferase activity"/>
    <property type="evidence" value="ECO:0007669"/>
    <property type="project" value="RHEA"/>
</dbReference>
<comment type="pathway">
    <text evidence="10">Cell wall biogenesis; peptidoglycan biosynthesis.</text>
</comment>
<dbReference type="Pfam" id="PF03033">
    <property type="entry name" value="Glyco_transf_28"/>
    <property type="match status" value="1"/>
</dbReference>
<comment type="subcellular location">
    <subcellularLocation>
        <location evidence="10">Cell inner membrane</location>
        <topology evidence="10">Peripheral membrane protein</topology>
        <orientation evidence="10">Cytoplasmic side</orientation>
    </subcellularLocation>
</comment>
<name>B6YS02_AZOPC</name>
<evidence type="ECO:0000256" key="6">
    <source>
        <dbReference type="ARBA" id="ARBA00022984"/>
    </source>
</evidence>
<dbReference type="InterPro" id="IPR006009">
    <property type="entry name" value="GlcNAc_MurG"/>
</dbReference>
<feature type="binding site" evidence="10">
    <location>
        <position position="291"/>
    </location>
    <ligand>
        <name>UDP-N-acetyl-alpha-D-glucosamine</name>
        <dbReference type="ChEBI" id="CHEBI:57705"/>
    </ligand>
</feature>
<evidence type="ECO:0000256" key="4">
    <source>
        <dbReference type="ARBA" id="ARBA00022679"/>
    </source>
</evidence>
<keyword evidence="7 10" id="KW-0472">Membrane</keyword>
<evidence type="ECO:0000256" key="9">
    <source>
        <dbReference type="ARBA" id="ARBA00023316"/>
    </source>
</evidence>
<dbReference type="GO" id="GO:0071555">
    <property type="term" value="P:cell wall organization"/>
    <property type="evidence" value="ECO:0007669"/>
    <property type="project" value="UniProtKB-KW"/>
</dbReference>
<evidence type="ECO:0000256" key="7">
    <source>
        <dbReference type="ARBA" id="ARBA00023136"/>
    </source>
</evidence>
<gene>
    <name evidence="10" type="primary">murG</name>
    <name evidence="13" type="ordered locus">CFPG_711</name>
</gene>
<evidence type="ECO:0000256" key="5">
    <source>
        <dbReference type="ARBA" id="ARBA00022960"/>
    </source>
</evidence>
<dbReference type="Pfam" id="PF04101">
    <property type="entry name" value="Glyco_tran_28_C"/>
    <property type="match status" value="1"/>
</dbReference>
<dbReference type="UniPathway" id="UPA00219"/>
<keyword evidence="4 10" id="KW-0808">Transferase</keyword>
<dbReference type="Gene3D" id="3.40.50.2000">
    <property type="entry name" value="Glycogen Phosphorylase B"/>
    <property type="match status" value="2"/>
</dbReference>
<evidence type="ECO:0000256" key="8">
    <source>
        <dbReference type="ARBA" id="ARBA00023306"/>
    </source>
</evidence>
<sequence length="364" mass="40257">MKIIISGGGTGGHVFPAISIADSLKARYPDVEILFVGAENRIEMHCVPDAGYRIIGLPIVGFNRKNLFQNIPIFWKLFNSLSLAYRIINNFQPDIAIGMGGYASGPILQVAVRKGIPVLLQEQNSYAGITNRLLAKKATRVCVAYNGMEKFFLKEKIALTGNPVRQDLVFTEEKKREGYIYFGLNPKKKTVLVIGGSLGAKTINESILSSIEIIEKSDFQLIWQAGLPLFSLIHTLPSNIYFTEFISRMDLAYSVADLVVSRAGAGSISELCLLGRPAILVPSPNVAENHQERNAEILAKEGAAVMIVDREAIKKLIPKVLELIRNENSLRLLSENILKMVLPNSANKIVDEIVKILKRENKLD</sequence>
<comment type="catalytic activity">
    <reaction evidence="10">
        <text>di-trans,octa-cis-undecaprenyl diphospho-N-acetyl-alpha-D-muramoyl-L-alanyl-D-glutamyl-meso-2,6-diaminopimeloyl-D-alanyl-D-alanine + UDP-N-acetyl-alpha-D-glucosamine = di-trans,octa-cis-undecaprenyl diphospho-[N-acetyl-alpha-D-glucosaminyl-(1-&gt;4)]-N-acetyl-alpha-D-muramoyl-L-alanyl-D-glutamyl-meso-2,6-diaminopimeloyl-D-alanyl-D-alanine + UDP + H(+)</text>
        <dbReference type="Rhea" id="RHEA:31227"/>
        <dbReference type="ChEBI" id="CHEBI:15378"/>
        <dbReference type="ChEBI" id="CHEBI:57705"/>
        <dbReference type="ChEBI" id="CHEBI:58223"/>
        <dbReference type="ChEBI" id="CHEBI:61387"/>
        <dbReference type="ChEBI" id="CHEBI:61388"/>
        <dbReference type="EC" id="2.4.1.227"/>
    </reaction>
</comment>
<comment type="function">
    <text evidence="10">Cell wall formation. Catalyzes the transfer of a GlcNAc subunit on undecaprenyl-pyrophosphoryl-MurNAc-pentapeptide (lipid intermediate I) to form undecaprenyl-pyrophosphoryl-MurNAc-(pentapeptide)GlcNAc (lipid intermediate II).</text>
</comment>
<keyword evidence="5 10" id="KW-0133">Cell shape</keyword>
<evidence type="ECO:0000313" key="13">
    <source>
        <dbReference type="EMBL" id="BAG83974.1"/>
    </source>
</evidence>
<evidence type="ECO:0000313" key="14">
    <source>
        <dbReference type="Proteomes" id="UP000000723"/>
    </source>
</evidence>
<feature type="domain" description="Glycosyl transferase family 28 C-terminal" evidence="12">
    <location>
        <begin position="190"/>
        <end position="331"/>
    </location>
</feature>
<organism evidence="13 14">
    <name type="scientific">Azobacteroides pseudotrichonymphae genomovar. CFP2</name>
    <dbReference type="NCBI Taxonomy" id="511995"/>
    <lineage>
        <taxon>Bacteria</taxon>
        <taxon>Pseudomonadati</taxon>
        <taxon>Bacteroidota</taxon>
        <taxon>Bacteroidia</taxon>
        <taxon>Bacteroidales</taxon>
        <taxon>Candidatus Azobacteroides</taxon>
    </lineage>
</organism>
<keyword evidence="6 10" id="KW-0573">Peptidoglycan synthesis</keyword>
<keyword evidence="1 10" id="KW-1003">Cell membrane</keyword>
<dbReference type="EC" id="2.4.1.227" evidence="10"/>
<dbReference type="SUPFAM" id="SSF53756">
    <property type="entry name" value="UDP-Glycosyltransferase/glycogen phosphorylase"/>
    <property type="match status" value="1"/>
</dbReference>
<keyword evidence="8 10" id="KW-0131">Cell cycle</keyword>
<dbReference type="GO" id="GO:0005975">
    <property type="term" value="P:carbohydrate metabolic process"/>
    <property type="evidence" value="ECO:0007669"/>
    <property type="project" value="InterPro"/>
</dbReference>
<feature type="binding site" evidence="10">
    <location>
        <position position="124"/>
    </location>
    <ligand>
        <name>UDP-N-acetyl-alpha-D-glucosamine</name>
        <dbReference type="ChEBI" id="CHEBI:57705"/>
    </ligand>
</feature>
<dbReference type="PANTHER" id="PTHR21015:SF22">
    <property type="entry name" value="GLYCOSYLTRANSFERASE"/>
    <property type="match status" value="1"/>
</dbReference>
<dbReference type="NCBIfam" id="TIGR01133">
    <property type="entry name" value="murG"/>
    <property type="match status" value="1"/>
</dbReference>
<dbReference type="CAZy" id="GT28">
    <property type="family name" value="Glycosyltransferase Family 28"/>
</dbReference>
<feature type="binding site" evidence="10">
    <location>
        <position position="246"/>
    </location>
    <ligand>
        <name>UDP-N-acetyl-alpha-D-glucosamine</name>
        <dbReference type="ChEBI" id="CHEBI:57705"/>
    </ligand>
</feature>
<dbReference type="GO" id="GO:0008360">
    <property type="term" value="P:regulation of cell shape"/>
    <property type="evidence" value="ECO:0007669"/>
    <property type="project" value="UniProtKB-KW"/>
</dbReference>
<evidence type="ECO:0000256" key="10">
    <source>
        <dbReference type="HAMAP-Rule" id="MF_00033"/>
    </source>
</evidence>
<reference evidence="14" key="1">
    <citation type="journal article" date="2008" name="Science">
        <title>Genome of an endosymbiont coupling N2 fixation to cellulolysis within RT protist cells in termite gut.</title>
        <authorList>
            <person name="Hongoh Y."/>
            <person name="Sharma V.K."/>
            <person name="Prakash T."/>
            <person name="Noda S."/>
            <person name="Toh H."/>
            <person name="Taylor T.D."/>
            <person name="Kudo T."/>
            <person name="Sakaki Y."/>
            <person name="Toyoda A."/>
            <person name="Hattori M."/>
            <person name="Ohkuma M."/>
        </authorList>
    </citation>
    <scope>NUCLEOTIDE SEQUENCE [LARGE SCALE GENOMIC DNA]</scope>
</reference>
<accession>B6YS02</accession>
<dbReference type="PANTHER" id="PTHR21015">
    <property type="entry name" value="UDP-N-ACETYLGLUCOSAMINE--N-ACETYLMURAMYL-(PENTAPEPTIDE) PYROPHOSPHORYL-UNDECAPRENOL N-ACETYLGLUCOSAMINE TRANSFERASE 1"/>
    <property type="match status" value="1"/>
</dbReference>
<dbReference type="HAMAP" id="MF_00033">
    <property type="entry name" value="MurG"/>
    <property type="match status" value="1"/>
</dbReference>
<evidence type="ECO:0000259" key="11">
    <source>
        <dbReference type="Pfam" id="PF03033"/>
    </source>
</evidence>
<evidence type="ECO:0000259" key="12">
    <source>
        <dbReference type="Pfam" id="PF04101"/>
    </source>
</evidence>
<dbReference type="RefSeq" id="WP_012573730.1">
    <property type="nucleotide sequence ID" value="NC_011565.1"/>
</dbReference>
<keyword evidence="2 10" id="KW-0132">Cell division</keyword>
<dbReference type="HOGENOM" id="CLU_037404_0_1_10"/>
<dbReference type="InterPro" id="IPR007235">
    <property type="entry name" value="Glyco_trans_28_C"/>
</dbReference>
<dbReference type="GO" id="GO:0009252">
    <property type="term" value="P:peptidoglycan biosynthetic process"/>
    <property type="evidence" value="ECO:0007669"/>
    <property type="project" value="UniProtKB-UniRule"/>
</dbReference>
<evidence type="ECO:0000256" key="1">
    <source>
        <dbReference type="ARBA" id="ARBA00022475"/>
    </source>
</evidence>
<feature type="binding site" evidence="10">
    <location>
        <begin position="10"/>
        <end position="12"/>
    </location>
    <ligand>
        <name>UDP-N-acetyl-alpha-D-glucosamine</name>
        <dbReference type="ChEBI" id="CHEBI:57705"/>
    </ligand>
</feature>
<dbReference type="eggNOG" id="COG0707">
    <property type="taxonomic scope" value="Bacteria"/>
</dbReference>
<keyword evidence="9 10" id="KW-0961">Cell wall biogenesis/degradation</keyword>
<evidence type="ECO:0000256" key="3">
    <source>
        <dbReference type="ARBA" id="ARBA00022676"/>
    </source>
</evidence>
<dbReference type="Proteomes" id="UP000000723">
    <property type="component" value="Chromosome"/>
</dbReference>
<keyword evidence="3 10" id="KW-0328">Glycosyltransferase</keyword>
<dbReference type="GO" id="GO:0005886">
    <property type="term" value="C:plasma membrane"/>
    <property type="evidence" value="ECO:0007669"/>
    <property type="project" value="UniProtKB-SubCell"/>
</dbReference>
<feature type="binding site" evidence="10">
    <location>
        <position position="165"/>
    </location>
    <ligand>
        <name>UDP-N-acetyl-alpha-D-glucosamine</name>
        <dbReference type="ChEBI" id="CHEBI:57705"/>
    </ligand>
</feature>
<proteinExistence type="inferred from homology"/>
<dbReference type="InterPro" id="IPR004276">
    <property type="entry name" value="GlycoTrans_28_N"/>
</dbReference>
<comment type="similarity">
    <text evidence="10">Belongs to the glycosyltransferase 28 family. MurG subfamily.</text>
</comment>
<dbReference type="CDD" id="cd03785">
    <property type="entry name" value="GT28_MurG"/>
    <property type="match status" value="1"/>
</dbReference>
<protein>
    <recommendedName>
        <fullName evidence="10">UDP-N-acetylglucosamine--N-acetylmuramyl-(pentapeptide) pyrophosphoryl-undecaprenol N-acetylglucosamine transferase</fullName>
        <ecNumber evidence="10">2.4.1.227</ecNumber>
    </recommendedName>
    <alternativeName>
        <fullName evidence="10">Undecaprenyl-PP-MurNAc-pentapeptide-UDPGlcNAc GlcNAc transferase</fullName>
    </alternativeName>
</protein>
<dbReference type="GO" id="GO:0050511">
    <property type="term" value="F:undecaprenyldiphospho-muramoylpentapeptide beta-N-acetylglucosaminyltransferase activity"/>
    <property type="evidence" value="ECO:0007669"/>
    <property type="project" value="UniProtKB-UniRule"/>
</dbReference>
<dbReference type="GO" id="GO:0051301">
    <property type="term" value="P:cell division"/>
    <property type="evidence" value="ECO:0007669"/>
    <property type="project" value="UniProtKB-KW"/>
</dbReference>
<evidence type="ECO:0000256" key="2">
    <source>
        <dbReference type="ARBA" id="ARBA00022618"/>
    </source>
</evidence>
<dbReference type="KEGG" id="aps:CFPG_711"/>
<keyword evidence="14" id="KW-1185">Reference proteome</keyword>